<keyword evidence="2" id="KW-1185">Reference proteome</keyword>
<dbReference type="Pfam" id="PF05186">
    <property type="entry name" value="Dpy-30"/>
    <property type="match status" value="1"/>
</dbReference>
<proteinExistence type="predicted"/>
<dbReference type="STRING" id="5722.A2FPR7"/>
<accession>A2FPR7</accession>
<dbReference type="Gene3D" id="1.20.890.10">
    <property type="entry name" value="cAMP-dependent protein kinase regulatory subunit, dimerization-anchoring domain"/>
    <property type="match status" value="1"/>
</dbReference>
<evidence type="ECO:0000313" key="1">
    <source>
        <dbReference type="EMBL" id="EAX93097.1"/>
    </source>
</evidence>
<dbReference type="KEGG" id="tva:4750815"/>
<dbReference type="EMBL" id="DS113930">
    <property type="protein sequence ID" value="EAX93097.1"/>
    <property type="molecule type" value="Genomic_DNA"/>
</dbReference>
<name>A2FPR7_TRIV3</name>
<gene>
    <name evidence="1" type="ORF">TVAG_261070</name>
</gene>
<organism evidence="1 2">
    <name type="scientific">Trichomonas vaginalis (strain ATCC PRA-98 / G3)</name>
    <dbReference type="NCBI Taxonomy" id="412133"/>
    <lineage>
        <taxon>Eukaryota</taxon>
        <taxon>Metamonada</taxon>
        <taxon>Parabasalia</taxon>
        <taxon>Trichomonadida</taxon>
        <taxon>Trichomonadidae</taxon>
        <taxon>Trichomonas</taxon>
    </lineage>
</organism>
<dbReference type="InterPro" id="IPR007858">
    <property type="entry name" value="Dpy-30_motif"/>
</dbReference>
<reference evidence="1" key="2">
    <citation type="journal article" date="2007" name="Science">
        <title>Draft genome sequence of the sexually transmitted pathogen Trichomonas vaginalis.</title>
        <authorList>
            <person name="Carlton J.M."/>
            <person name="Hirt R.P."/>
            <person name="Silva J.C."/>
            <person name="Delcher A.L."/>
            <person name="Schatz M."/>
            <person name="Zhao Q."/>
            <person name="Wortman J.R."/>
            <person name="Bidwell S.L."/>
            <person name="Alsmark U.C.M."/>
            <person name="Besteiro S."/>
            <person name="Sicheritz-Ponten T."/>
            <person name="Noel C.J."/>
            <person name="Dacks J.B."/>
            <person name="Foster P.G."/>
            <person name="Simillion C."/>
            <person name="Van de Peer Y."/>
            <person name="Miranda-Saavedra D."/>
            <person name="Barton G.J."/>
            <person name="Westrop G.D."/>
            <person name="Mueller S."/>
            <person name="Dessi D."/>
            <person name="Fiori P.L."/>
            <person name="Ren Q."/>
            <person name="Paulsen I."/>
            <person name="Zhang H."/>
            <person name="Bastida-Corcuera F.D."/>
            <person name="Simoes-Barbosa A."/>
            <person name="Brown M.T."/>
            <person name="Hayes R.D."/>
            <person name="Mukherjee M."/>
            <person name="Okumura C.Y."/>
            <person name="Schneider R."/>
            <person name="Smith A.J."/>
            <person name="Vanacova S."/>
            <person name="Villalvazo M."/>
            <person name="Haas B.J."/>
            <person name="Pertea M."/>
            <person name="Feldblyum T.V."/>
            <person name="Utterback T.R."/>
            <person name="Shu C.L."/>
            <person name="Osoegawa K."/>
            <person name="de Jong P.J."/>
            <person name="Hrdy I."/>
            <person name="Horvathova L."/>
            <person name="Zubacova Z."/>
            <person name="Dolezal P."/>
            <person name="Malik S.B."/>
            <person name="Logsdon J.M. Jr."/>
            <person name="Henze K."/>
            <person name="Gupta A."/>
            <person name="Wang C.C."/>
            <person name="Dunne R.L."/>
            <person name="Upcroft J.A."/>
            <person name="Upcroft P."/>
            <person name="White O."/>
            <person name="Salzberg S.L."/>
            <person name="Tang P."/>
            <person name="Chiu C.-H."/>
            <person name="Lee Y.-S."/>
            <person name="Embley T.M."/>
            <person name="Coombs G.H."/>
            <person name="Mottram J.C."/>
            <person name="Tachezy J."/>
            <person name="Fraser-Liggett C.M."/>
            <person name="Johnson P.J."/>
        </authorList>
    </citation>
    <scope>NUCLEOTIDE SEQUENCE [LARGE SCALE GENOMIC DNA]</scope>
    <source>
        <strain evidence="1">G3</strain>
    </source>
</reference>
<dbReference type="OrthoDB" id="1729737at2759"/>
<protein>
    <recommendedName>
        <fullName evidence="3">Dpy-30 motif family protein</fullName>
    </recommendedName>
</protein>
<dbReference type="InParanoid" id="A2FPR7"/>
<dbReference type="CDD" id="cd22970">
    <property type="entry name" value="DD_NDKH5-like"/>
    <property type="match status" value="1"/>
</dbReference>
<dbReference type="VEuPathDB" id="TrichDB:TVAGG3_0494490"/>
<dbReference type="AlphaFoldDB" id="A2FPR7"/>
<evidence type="ECO:0008006" key="3">
    <source>
        <dbReference type="Google" id="ProtNLM"/>
    </source>
</evidence>
<dbReference type="SMR" id="A2FPR7"/>
<dbReference type="Proteomes" id="UP000001542">
    <property type="component" value="Unassembled WGS sequence"/>
</dbReference>
<reference evidence="1" key="1">
    <citation type="submission" date="2006-10" db="EMBL/GenBank/DDBJ databases">
        <authorList>
            <person name="Amadeo P."/>
            <person name="Zhao Q."/>
            <person name="Wortman J."/>
            <person name="Fraser-Liggett C."/>
            <person name="Carlton J."/>
        </authorList>
    </citation>
    <scope>NUCLEOTIDE SEQUENCE</scope>
    <source>
        <strain evidence="1">G3</strain>
    </source>
</reference>
<sequence length="65" mass="7499">MTENLPPEVVKIQERVYPTLLKGLTIVCKNKPEDPIRELAKWLIENNPYRPRNSAPPTRPMTATE</sequence>
<dbReference type="RefSeq" id="XP_001306027.1">
    <property type="nucleotide sequence ID" value="XM_001306026.1"/>
</dbReference>
<dbReference type="VEuPathDB" id="TrichDB:TVAG_261070"/>
<evidence type="ECO:0000313" key="2">
    <source>
        <dbReference type="Proteomes" id="UP000001542"/>
    </source>
</evidence>